<gene>
    <name evidence="3" type="ORF">GCM10009799_30020</name>
</gene>
<evidence type="ECO:0000313" key="3">
    <source>
        <dbReference type="EMBL" id="GAA2000726.1"/>
    </source>
</evidence>
<evidence type="ECO:0000256" key="1">
    <source>
        <dbReference type="ARBA" id="ARBA00022527"/>
    </source>
</evidence>
<dbReference type="CDD" id="cd16936">
    <property type="entry name" value="HATPase_RsbW-like"/>
    <property type="match status" value="1"/>
</dbReference>
<keyword evidence="4" id="KW-1185">Reference proteome</keyword>
<protein>
    <recommendedName>
        <fullName evidence="2">Histidine kinase/HSP90-like ATPase domain-containing protein</fullName>
    </recommendedName>
</protein>
<feature type="domain" description="Histidine kinase/HSP90-like ATPase" evidence="2">
    <location>
        <begin position="18"/>
        <end position="143"/>
    </location>
</feature>
<dbReference type="EMBL" id="BAAAPC010000012">
    <property type="protein sequence ID" value="GAA2000726.1"/>
    <property type="molecule type" value="Genomic_DNA"/>
</dbReference>
<keyword evidence="1" id="KW-0808">Transferase</keyword>
<name>A0ABN2T7B9_9ACTN</name>
<dbReference type="InterPro" id="IPR036890">
    <property type="entry name" value="HATPase_C_sf"/>
</dbReference>
<keyword evidence="1" id="KW-0723">Serine/threonine-protein kinase</keyword>
<dbReference type="Pfam" id="PF13581">
    <property type="entry name" value="HATPase_c_2"/>
    <property type="match status" value="1"/>
</dbReference>
<dbReference type="PANTHER" id="PTHR35526">
    <property type="entry name" value="ANTI-SIGMA-F FACTOR RSBW-RELATED"/>
    <property type="match status" value="1"/>
</dbReference>
<comment type="caution">
    <text evidence="3">The sequence shown here is derived from an EMBL/GenBank/DDBJ whole genome shotgun (WGS) entry which is preliminary data.</text>
</comment>
<dbReference type="RefSeq" id="WP_344102843.1">
    <property type="nucleotide sequence ID" value="NZ_BAAAPC010000012.1"/>
</dbReference>
<proteinExistence type="predicted"/>
<dbReference type="Gene3D" id="3.30.565.10">
    <property type="entry name" value="Histidine kinase-like ATPase, C-terminal domain"/>
    <property type="match status" value="1"/>
</dbReference>
<dbReference type="InterPro" id="IPR050267">
    <property type="entry name" value="Anti-sigma-factor_SerPK"/>
</dbReference>
<reference evidence="3 4" key="1">
    <citation type="journal article" date="2019" name="Int. J. Syst. Evol. Microbiol.">
        <title>The Global Catalogue of Microorganisms (GCM) 10K type strain sequencing project: providing services to taxonomists for standard genome sequencing and annotation.</title>
        <authorList>
            <consortium name="The Broad Institute Genomics Platform"/>
            <consortium name="The Broad Institute Genome Sequencing Center for Infectious Disease"/>
            <person name="Wu L."/>
            <person name="Ma J."/>
        </authorList>
    </citation>
    <scope>NUCLEOTIDE SEQUENCE [LARGE SCALE GENOMIC DNA]</scope>
    <source>
        <strain evidence="3 4">JCM 15313</strain>
    </source>
</reference>
<dbReference type="SUPFAM" id="SSF55874">
    <property type="entry name" value="ATPase domain of HSP90 chaperone/DNA topoisomerase II/histidine kinase"/>
    <property type="match status" value="1"/>
</dbReference>
<dbReference type="PANTHER" id="PTHR35526:SF3">
    <property type="entry name" value="ANTI-SIGMA-F FACTOR RSBW"/>
    <property type="match status" value="1"/>
</dbReference>
<dbReference type="InterPro" id="IPR003594">
    <property type="entry name" value="HATPase_dom"/>
</dbReference>
<evidence type="ECO:0000313" key="4">
    <source>
        <dbReference type="Proteomes" id="UP001501585"/>
    </source>
</evidence>
<accession>A0ABN2T7B9</accession>
<keyword evidence="1" id="KW-0418">Kinase</keyword>
<dbReference type="Proteomes" id="UP001501585">
    <property type="component" value="Unassembled WGS sequence"/>
</dbReference>
<organism evidence="3 4">
    <name type="scientific">Nocardiopsis rhodophaea</name>
    <dbReference type="NCBI Taxonomy" id="280238"/>
    <lineage>
        <taxon>Bacteria</taxon>
        <taxon>Bacillati</taxon>
        <taxon>Actinomycetota</taxon>
        <taxon>Actinomycetes</taxon>
        <taxon>Streptosporangiales</taxon>
        <taxon>Nocardiopsidaceae</taxon>
        <taxon>Nocardiopsis</taxon>
    </lineage>
</organism>
<evidence type="ECO:0000259" key="2">
    <source>
        <dbReference type="Pfam" id="PF13581"/>
    </source>
</evidence>
<sequence length="156" mass="16852">MSEYRLGRLTAVSEFKEFPGEPAYCPDARRFVRTALADHRRVVDDAELVVSELFGNGCRHTRSGEGGTLGVSVSALVTELTVVSVADQGPTAADLAVGRHPVPVRKPADPDAFGWRGMHLVSELTDDWGYSPNEDGGLTVWAVFESPHLSMARLTG</sequence>